<dbReference type="Proteomes" id="UP001151516">
    <property type="component" value="Unassembled WGS sequence"/>
</dbReference>
<accession>A0A9W8GE12</accession>
<organism evidence="3 4">
    <name type="scientific">Coemansia spiralis</name>
    <dbReference type="NCBI Taxonomy" id="417178"/>
    <lineage>
        <taxon>Eukaryota</taxon>
        <taxon>Fungi</taxon>
        <taxon>Fungi incertae sedis</taxon>
        <taxon>Zoopagomycota</taxon>
        <taxon>Kickxellomycotina</taxon>
        <taxon>Kickxellomycetes</taxon>
        <taxon>Kickxellales</taxon>
        <taxon>Kickxellaceae</taxon>
        <taxon>Coemansia</taxon>
    </lineage>
</organism>
<name>A0A9W8GE12_9FUNG</name>
<feature type="region of interest" description="Disordered" evidence="2">
    <location>
        <begin position="295"/>
        <end position="326"/>
    </location>
</feature>
<dbReference type="OrthoDB" id="5594704at2759"/>
<keyword evidence="4" id="KW-1185">Reference proteome</keyword>
<dbReference type="AlphaFoldDB" id="A0A9W8GE12"/>
<evidence type="ECO:0000313" key="4">
    <source>
        <dbReference type="Proteomes" id="UP001151516"/>
    </source>
</evidence>
<comment type="caution">
    <text evidence="3">The sequence shown here is derived from an EMBL/GenBank/DDBJ whole genome shotgun (WGS) entry which is preliminary data.</text>
</comment>
<proteinExistence type="predicted"/>
<sequence length="434" mass="48705">MRSNLSPLTDTFAIARAEPRHPTPMAFGSRELGSFHVNTSQEDYGQRFVSLSPTTVRFRGLIAADPSMPIEECSGRIDRLLQRVQQTHREYTAWQAFGSPETPTPTRFDTQESVGTTSTASLASSNQSDDRISVGAPKPDGHRSTTQSYSSDVRHKLDRLRAKRRAEESQELARHVAGDFFENSYNVSMFQEITAPVKELEWDKRVYYYHLAQNNDSYRRMAEDVDIKDCRKECLTELGDSRRKRDEIDAVSMWLDDPEDGGDIGERSFDWSRDGFGYMEFRRLSRASIASSLLSPGAHPTRAPLSLLDPGGPSTPRAVDVTPSPQRAVFPQPSACRVGSLRRVSVGQRRERAAQRPISVHTDFKQALSRISEGGNDDDGEWMAVDRDSGDVDDTPAARAQLREVTRENRQLEEEIRLARGALNALTRLVLKSA</sequence>
<feature type="region of interest" description="Disordered" evidence="2">
    <location>
        <begin position="95"/>
        <end position="156"/>
    </location>
</feature>
<evidence type="ECO:0000256" key="2">
    <source>
        <dbReference type="SAM" id="MobiDB-lite"/>
    </source>
</evidence>
<reference evidence="3" key="1">
    <citation type="submission" date="2022-07" db="EMBL/GenBank/DDBJ databases">
        <title>Phylogenomic reconstructions and comparative analyses of Kickxellomycotina fungi.</title>
        <authorList>
            <person name="Reynolds N.K."/>
            <person name="Stajich J.E."/>
            <person name="Barry K."/>
            <person name="Grigoriev I.V."/>
            <person name="Crous P."/>
            <person name="Smith M.E."/>
        </authorList>
    </citation>
    <scope>NUCLEOTIDE SEQUENCE</scope>
    <source>
        <strain evidence="3">CBS 109367</strain>
    </source>
</reference>
<gene>
    <name evidence="3" type="ORF">IWW39_006077</name>
</gene>
<keyword evidence="1" id="KW-0175">Coiled coil</keyword>
<feature type="coiled-coil region" evidence="1">
    <location>
        <begin position="395"/>
        <end position="429"/>
    </location>
</feature>
<evidence type="ECO:0000256" key="1">
    <source>
        <dbReference type="SAM" id="Coils"/>
    </source>
</evidence>
<evidence type="ECO:0000313" key="3">
    <source>
        <dbReference type="EMBL" id="KAJ2682236.1"/>
    </source>
</evidence>
<dbReference type="EMBL" id="JANBTX010000455">
    <property type="protein sequence ID" value="KAJ2682236.1"/>
    <property type="molecule type" value="Genomic_DNA"/>
</dbReference>
<protein>
    <submittedName>
        <fullName evidence="3">Uncharacterized protein</fullName>
    </submittedName>
</protein>
<feature type="compositionally biased region" description="Polar residues" evidence="2">
    <location>
        <begin position="104"/>
        <end position="127"/>
    </location>
</feature>